<evidence type="ECO:0000256" key="4">
    <source>
        <dbReference type="ARBA" id="ARBA00022777"/>
    </source>
</evidence>
<protein>
    <recommendedName>
        <fullName evidence="8">Protein kinase domain-containing protein</fullName>
    </recommendedName>
</protein>
<evidence type="ECO:0000313" key="10">
    <source>
        <dbReference type="Proteomes" id="UP000232323"/>
    </source>
</evidence>
<dbReference type="Pfam" id="PF00069">
    <property type="entry name" value="Pkinase"/>
    <property type="match status" value="1"/>
</dbReference>
<evidence type="ECO:0000256" key="3">
    <source>
        <dbReference type="ARBA" id="ARBA00022741"/>
    </source>
</evidence>
<evidence type="ECO:0000313" key="9">
    <source>
        <dbReference type="EMBL" id="GAX74900.1"/>
    </source>
</evidence>
<accession>A0A250WWJ3</accession>
<feature type="region of interest" description="Disordered" evidence="7">
    <location>
        <begin position="460"/>
        <end position="516"/>
    </location>
</feature>
<dbReference type="AlphaFoldDB" id="A0A250WWJ3"/>
<reference evidence="9 10" key="1">
    <citation type="submission" date="2017-08" db="EMBL/GenBank/DDBJ databases">
        <title>Acidophilic green algal genome provides insights into adaptation to an acidic environment.</title>
        <authorList>
            <person name="Hirooka S."/>
            <person name="Hirose Y."/>
            <person name="Kanesaki Y."/>
            <person name="Higuchi S."/>
            <person name="Fujiwara T."/>
            <person name="Onuma R."/>
            <person name="Era A."/>
            <person name="Ohbayashi R."/>
            <person name="Uzuka A."/>
            <person name="Nozaki H."/>
            <person name="Yoshikawa H."/>
            <person name="Miyagishima S.Y."/>
        </authorList>
    </citation>
    <scope>NUCLEOTIDE SEQUENCE [LARGE SCALE GENOMIC DNA]</scope>
    <source>
        <strain evidence="9 10">NIES-2499</strain>
    </source>
</reference>
<dbReference type="SUPFAM" id="SSF56112">
    <property type="entry name" value="Protein kinase-like (PK-like)"/>
    <property type="match status" value="1"/>
</dbReference>
<keyword evidence="1" id="KW-0723">Serine/threonine-protein kinase</keyword>
<dbReference type="GO" id="GO:0005524">
    <property type="term" value="F:ATP binding"/>
    <property type="evidence" value="ECO:0007669"/>
    <property type="project" value="UniProtKB-UniRule"/>
</dbReference>
<keyword evidence="2" id="KW-0808">Transferase</keyword>
<sequence>MKYVLKFSGVMPLAESLQSNDVLEAEPIQNLTSKVLVQAKVNIEATASTSASEHDVPVKTRGRELWDIVVKKVLKSLGVSRQFRTLRDREDVEIRRRDLQQIGMLGQGAFAFVEKCIYLPQKRVVAVKRLRPDVMKNSEDLKDLMKEIALIRKLRHKNIIEYIGCGSWDTSSEAAVKSSVFLVEEFVNGGTLMKIVCRQMETDKELYRIEDAVRWLIGIAGGLKYLHQCQPMVIHRDLKLENIMLQGTDPHSSTAKLTDFGLSAVVNAHFKQRKLQTSTKVCGGGASDEANSERVQRRESTMIAENWTRSAKTHSVKKLRVAGPDEQLSGRTGTLMYMAPEVYKEEPYNDKADVYSFSIIAYELLHRYQMISVTDGSFEECLVYARRVARKGYRPPVDESIPQPLRQLITDCWRPEPSSRPSMSEVYDKLRECQSDQMGAMSMKSEDAWVPTTAAIVQEPKKQTVLASNEPLKTSSPAASPKMQPQEQPLHEPHQNAVSPPVFNNRAEGGGCCVVS</sequence>
<evidence type="ECO:0000256" key="6">
    <source>
        <dbReference type="PROSITE-ProRule" id="PRU10141"/>
    </source>
</evidence>
<dbReference type="SMART" id="SM00220">
    <property type="entry name" value="S_TKc"/>
    <property type="match status" value="1"/>
</dbReference>
<keyword evidence="3 6" id="KW-0547">Nucleotide-binding</keyword>
<evidence type="ECO:0000256" key="2">
    <source>
        <dbReference type="ARBA" id="ARBA00022679"/>
    </source>
</evidence>
<dbReference type="STRING" id="1157962.A0A250WWJ3"/>
<evidence type="ECO:0000256" key="5">
    <source>
        <dbReference type="ARBA" id="ARBA00022840"/>
    </source>
</evidence>
<dbReference type="InterPro" id="IPR011009">
    <property type="entry name" value="Kinase-like_dom_sf"/>
</dbReference>
<feature type="compositionally biased region" description="Polar residues" evidence="7">
    <location>
        <begin position="465"/>
        <end position="478"/>
    </location>
</feature>
<dbReference type="InterPro" id="IPR001245">
    <property type="entry name" value="Ser-Thr/Tyr_kinase_cat_dom"/>
</dbReference>
<dbReference type="PROSITE" id="PS50011">
    <property type="entry name" value="PROTEIN_KINASE_DOM"/>
    <property type="match status" value="1"/>
</dbReference>
<dbReference type="InterPro" id="IPR000719">
    <property type="entry name" value="Prot_kinase_dom"/>
</dbReference>
<evidence type="ECO:0000256" key="1">
    <source>
        <dbReference type="ARBA" id="ARBA00022527"/>
    </source>
</evidence>
<dbReference type="PROSITE" id="PS00107">
    <property type="entry name" value="PROTEIN_KINASE_ATP"/>
    <property type="match status" value="1"/>
</dbReference>
<evidence type="ECO:0000259" key="8">
    <source>
        <dbReference type="PROSITE" id="PS50011"/>
    </source>
</evidence>
<keyword evidence="4" id="KW-0418">Kinase</keyword>
<proteinExistence type="predicted"/>
<dbReference type="InterPro" id="IPR008271">
    <property type="entry name" value="Ser/Thr_kinase_AS"/>
</dbReference>
<comment type="caution">
    <text evidence="9">The sequence shown here is derived from an EMBL/GenBank/DDBJ whole genome shotgun (WGS) entry which is preliminary data.</text>
</comment>
<dbReference type="Pfam" id="PF07714">
    <property type="entry name" value="PK_Tyr_Ser-Thr"/>
    <property type="match status" value="1"/>
</dbReference>
<feature type="binding site" evidence="6">
    <location>
        <position position="128"/>
    </location>
    <ligand>
        <name>ATP</name>
        <dbReference type="ChEBI" id="CHEBI:30616"/>
    </ligand>
</feature>
<dbReference type="OrthoDB" id="508192at2759"/>
<dbReference type="PANTHER" id="PTHR44329">
    <property type="entry name" value="SERINE/THREONINE-PROTEIN KINASE TNNI3K-RELATED"/>
    <property type="match status" value="1"/>
</dbReference>
<dbReference type="Gene3D" id="1.10.510.10">
    <property type="entry name" value="Transferase(Phosphotransferase) domain 1"/>
    <property type="match status" value="1"/>
</dbReference>
<dbReference type="PROSITE" id="PS00108">
    <property type="entry name" value="PROTEIN_KINASE_ST"/>
    <property type="match status" value="1"/>
</dbReference>
<dbReference type="Gene3D" id="3.30.200.20">
    <property type="entry name" value="Phosphorylase Kinase, domain 1"/>
    <property type="match status" value="1"/>
</dbReference>
<dbReference type="EMBL" id="BEGY01000009">
    <property type="protein sequence ID" value="GAX74900.1"/>
    <property type="molecule type" value="Genomic_DNA"/>
</dbReference>
<gene>
    <name evidence="9" type="ORF">CEUSTIGMA_g2346.t1</name>
</gene>
<dbReference type="InterPro" id="IPR017441">
    <property type="entry name" value="Protein_kinase_ATP_BS"/>
</dbReference>
<keyword evidence="10" id="KW-1185">Reference proteome</keyword>
<feature type="domain" description="Protein kinase" evidence="8">
    <location>
        <begin position="99"/>
        <end position="450"/>
    </location>
</feature>
<dbReference type="Proteomes" id="UP000232323">
    <property type="component" value="Unassembled WGS sequence"/>
</dbReference>
<organism evidence="9 10">
    <name type="scientific">Chlamydomonas eustigma</name>
    <dbReference type="NCBI Taxonomy" id="1157962"/>
    <lineage>
        <taxon>Eukaryota</taxon>
        <taxon>Viridiplantae</taxon>
        <taxon>Chlorophyta</taxon>
        <taxon>core chlorophytes</taxon>
        <taxon>Chlorophyceae</taxon>
        <taxon>CS clade</taxon>
        <taxon>Chlamydomonadales</taxon>
        <taxon>Chlamydomonadaceae</taxon>
        <taxon>Chlamydomonas</taxon>
    </lineage>
</organism>
<dbReference type="GO" id="GO:0004674">
    <property type="term" value="F:protein serine/threonine kinase activity"/>
    <property type="evidence" value="ECO:0007669"/>
    <property type="project" value="UniProtKB-KW"/>
</dbReference>
<evidence type="ECO:0000256" key="7">
    <source>
        <dbReference type="SAM" id="MobiDB-lite"/>
    </source>
</evidence>
<dbReference type="InterPro" id="IPR051681">
    <property type="entry name" value="Ser/Thr_Kinases-Pseudokinases"/>
</dbReference>
<keyword evidence="5 6" id="KW-0067">ATP-binding</keyword>
<dbReference type="PANTHER" id="PTHR44329:SF289">
    <property type="entry name" value="SERINE_THREONINE-PROTEIN KINASE VIK"/>
    <property type="match status" value="1"/>
</dbReference>
<name>A0A250WWJ3_9CHLO</name>